<feature type="coiled-coil region" evidence="1">
    <location>
        <begin position="476"/>
        <end position="510"/>
    </location>
</feature>
<evidence type="ECO:0000313" key="4">
    <source>
        <dbReference type="Proteomes" id="UP000800036"/>
    </source>
</evidence>
<evidence type="ECO:0000313" key="3">
    <source>
        <dbReference type="EMBL" id="KAF1973257.1"/>
    </source>
</evidence>
<proteinExistence type="predicted"/>
<feature type="compositionally biased region" description="Polar residues" evidence="2">
    <location>
        <begin position="333"/>
        <end position="351"/>
    </location>
</feature>
<sequence>MAGSRAIRARIHQLGRVEDSQRRQCFDSLVSDLHHCRTLADALSFELVHAALCVGIYQDLSLDIAAFTSKYQPRTPATPTQLRIQSSLRDVAAQWGATFFLQLRDQGVHLPTVPSKPFTDELRKIARIANLSRFSGVIKPIFVVPRPGPRPEWSANGRVVQSQDLKVAYNILSDHQDCASPSEERPRKKPRLSDSSLSASPSVERPRNARTSSELCDLNNHCDEDFSHFSQEEESVLGSGEYLGLGGSNFFNPSGSELFDLYGSGASHHGGSESFERRRESLNRGDSESLDLAGSDFVLLDGQGSPARTTLGSAKDDVFHGSPQSPHLGFVRSPTTAESPASPRTTLSMATPNIDRQGDAMTTQKAYDMARQSLYFIKNDVEKQQQEASAAQQELKDRHLALKAQVEICRKILAPCDSVVVSDEVVFDRVVMTRLSDFIEQREAAIQSAHALVAELRQADQHEMQLRNMLGMHDPLASSEKRIKAIESTMEAANKQCAHATEELAKLETLQAIVTDTASRHDHSVKMMEEAIKRFKDFIAEWCETET</sequence>
<feature type="region of interest" description="Disordered" evidence="2">
    <location>
        <begin position="267"/>
        <end position="288"/>
    </location>
</feature>
<dbReference type="EMBL" id="ML976681">
    <property type="protein sequence ID" value="KAF1973257.1"/>
    <property type="molecule type" value="Genomic_DNA"/>
</dbReference>
<feature type="region of interest" description="Disordered" evidence="2">
    <location>
        <begin position="324"/>
        <end position="352"/>
    </location>
</feature>
<keyword evidence="1" id="KW-0175">Coiled coil</keyword>
<name>A0A6A5VIS3_9PLEO</name>
<organism evidence="3 4">
    <name type="scientific">Bimuria novae-zelandiae CBS 107.79</name>
    <dbReference type="NCBI Taxonomy" id="1447943"/>
    <lineage>
        <taxon>Eukaryota</taxon>
        <taxon>Fungi</taxon>
        <taxon>Dikarya</taxon>
        <taxon>Ascomycota</taxon>
        <taxon>Pezizomycotina</taxon>
        <taxon>Dothideomycetes</taxon>
        <taxon>Pleosporomycetidae</taxon>
        <taxon>Pleosporales</taxon>
        <taxon>Massarineae</taxon>
        <taxon>Didymosphaeriaceae</taxon>
        <taxon>Bimuria</taxon>
    </lineage>
</organism>
<protein>
    <submittedName>
        <fullName evidence="3">Uncharacterized protein</fullName>
    </submittedName>
</protein>
<feature type="compositionally biased region" description="Low complexity" evidence="2">
    <location>
        <begin position="193"/>
        <end position="202"/>
    </location>
</feature>
<evidence type="ECO:0000256" key="1">
    <source>
        <dbReference type="SAM" id="Coils"/>
    </source>
</evidence>
<keyword evidence="4" id="KW-1185">Reference proteome</keyword>
<dbReference type="AlphaFoldDB" id="A0A6A5VIS3"/>
<feature type="compositionally biased region" description="Basic and acidic residues" evidence="2">
    <location>
        <begin position="176"/>
        <end position="186"/>
    </location>
</feature>
<dbReference type="Proteomes" id="UP000800036">
    <property type="component" value="Unassembled WGS sequence"/>
</dbReference>
<gene>
    <name evidence="3" type="ORF">BU23DRAFT_133916</name>
</gene>
<feature type="compositionally biased region" description="Basic and acidic residues" evidence="2">
    <location>
        <begin position="270"/>
        <end position="287"/>
    </location>
</feature>
<evidence type="ECO:0000256" key="2">
    <source>
        <dbReference type="SAM" id="MobiDB-lite"/>
    </source>
</evidence>
<accession>A0A6A5VIS3</accession>
<reference evidence="3" key="1">
    <citation type="journal article" date="2020" name="Stud. Mycol.">
        <title>101 Dothideomycetes genomes: a test case for predicting lifestyles and emergence of pathogens.</title>
        <authorList>
            <person name="Haridas S."/>
            <person name="Albert R."/>
            <person name="Binder M."/>
            <person name="Bloem J."/>
            <person name="Labutti K."/>
            <person name="Salamov A."/>
            <person name="Andreopoulos B."/>
            <person name="Baker S."/>
            <person name="Barry K."/>
            <person name="Bills G."/>
            <person name="Bluhm B."/>
            <person name="Cannon C."/>
            <person name="Castanera R."/>
            <person name="Culley D."/>
            <person name="Daum C."/>
            <person name="Ezra D."/>
            <person name="Gonzalez J."/>
            <person name="Henrissat B."/>
            <person name="Kuo A."/>
            <person name="Liang C."/>
            <person name="Lipzen A."/>
            <person name="Lutzoni F."/>
            <person name="Magnuson J."/>
            <person name="Mondo S."/>
            <person name="Nolan M."/>
            <person name="Ohm R."/>
            <person name="Pangilinan J."/>
            <person name="Park H.-J."/>
            <person name="Ramirez L."/>
            <person name="Alfaro M."/>
            <person name="Sun H."/>
            <person name="Tritt A."/>
            <person name="Yoshinaga Y."/>
            <person name="Zwiers L.-H."/>
            <person name="Turgeon B."/>
            <person name="Goodwin S."/>
            <person name="Spatafora J."/>
            <person name="Crous P."/>
            <person name="Grigoriev I."/>
        </authorList>
    </citation>
    <scope>NUCLEOTIDE SEQUENCE</scope>
    <source>
        <strain evidence="3">CBS 107.79</strain>
    </source>
</reference>
<feature type="region of interest" description="Disordered" evidence="2">
    <location>
        <begin position="176"/>
        <end position="212"/>
    </location>
</feature>